<reference evidence="2 3" key="1">
    <citation type="submission" date="2020-04" db="EMBL/GenBank/DDBJ databases">
        <authorList>
            <person name="De Canck E."/>
        </authorList>
    </citation>
    <scope>NUCLEOTIDE SEQUENCE [LARGE SCALE GENOMIC DNA]</scope>
    <source>
        <strain evidence="2 3">LMG 29542</strain>
    </source>
</reference>
<organism evidence="2 3">
    <name type="scientific">Paraburkholderia humisilvae</name>
    <dbReference type="NCBI Taxonomy" id="627669"/>
    <lineage>
        <taxon>Bacteria</taxon>
        <taxon>Pseudomonadati</taxon>
        <taxon>Pseudomonadota</taxon>
        <taxon>Betaproteobacteria</taxon>
        <taxon>Burkholderiales</taxon>
        <taxon>Burkholderiaceae</taxon>
        <taxon>Paraburkholderia</taxon>
    </lineage>
</organism>
<evidence type="ECO:0000313" key="2">
    <source>
        <dbReference type="EMBL" id="CAB3770824.1"/>
    </source>
</evidence>
<protein>
    <recommendedName>
        <fullName evidence="4">P-type conjugative transfer protein TrbJ</fullName>
    </recommendedName>
</protein>
<feature type="signal peptide" evidence="1">
    <location>
        <begin position="1"/>
        <end position="27"/>
    </location>
</feature>
<gene>
    <name evidence="2" type="ORF">LMG29542_06452</name>
</gene>
<keyword evidence="1" id="KW-0732">Signal</keyword>
<dbReference type="Proteomes" id="UP000494363">
    <property type="component" value="Unassembled WGS sequence"/>
</dbReference>
<accession>A0A6J5EXM9</accession>
<dbReference type="AlphaFoldDB" id="A0A6J5EXM9"/>
<evidence type="ECO:0000313" key="3">
    <source>
        <dbReference type="Proteomes" id="UP000494363"/>
    </source>
</evidence>
<evidence type="ECO:0000256" key="1">
    <source>
        <dbReference type="SAM" id="SignalP"/>
    </source>
</evidence>
<keyword evidence="3" id="KW-1185">Reference proteome</keyword>
<dbReference type="EMBL" id="CADIKH010000048">
    <property type="protein sequence ID" value="CAB3770824.1"/>
    <property type="molecule type" value="Genomic_DNA"/>
</dbReference>
<proteinExistence type="predicted"/>
<sequence length="261" mass="28614">MNNTQPDWKWRIVLALAICTYPLAAHAGGGGVGATEVTQIMNHAELVASVAKQAQMVEQNIEAQIVRLQNLAQMSPQVLSGATTPYRAQMGSLQSLYTSVSGLRQAAEQTNDLFSRSMSEMSNTGMTPSQWLSAYSKLATTRGGYYRQQLDSDMNSLSILAQRAQNLQQVQSLIPGISGNVQGLQLLNQQTGLLAGEMLDMHALMQRQLTQRMQEREAVAQGQVNAARLAAARQVEARLLNELEVKDINSEPPFELLKSRN</sequence>
<name>A0A6J5EXM9_9BURK</name>
<evidence type="ECO:0008006" key="4">
    <source>
        <dbReference type="Google" id="ProtNLM"/>
    </source>
</evidence>
<feature type="chain" id="PRO_5027020295" description="P-type conjugative transfer protein TrbJ" evidence="1">
    <location>
        <begin position="28"/>
        <end position="261"/>
    </location>
</feature>
<dbReference type="RefSeq" id="WP_175231842.1">
    <property type="nucleotide sequence ID" value="NZ_CADIKH010000048.1"/>
</dbReference>